<dbReference type="Gene3D" id="3.20.20.70">
    <property type="entry name" value="Aldolase class I"/>
    <property type="match status" value="1"/>
</dbReference>
<dbReference type="AlphaFoldDB" id="A0A8H3H6J9"/>
<dbReference type="SUPFAM" id="SSF51395">
    <property type="entry name" value="FMN-linked oxidoreductases"/>
    <property type="match status" value="1"/>
</dbReference>
<evidence type="ECO:0000256" key="2">
    <source>
        <dbReference type="ARBA" id="ARBA00022630"/>
    </source>
</evidence>
<evidence type="ECO:0000313" key="6">
    <source>
        <dbReference type="EMBL" id="CAE6486378.1"/>
    </source>
</evidence>
<keyword evidence="3" id="KW-0288">FMN</keyword>
<dbReference type="GO" id="GO:0010181">
    <property type="term" value="F:FMN binding"/>
    <property type="evidence" value="ECO:0007669"/>
    <property type="project" value="InterPro"/>
</dbReference>
<keyword evidence="2" id="KW-0285">Flavoprotein</keyword>
<proteinExistence type="inferred from homology"/>
<organism evidence="6 7">
    <name type="scientific">Rhizoctonia solani</name>
    <dbReference type="NCBI Taxonomy" id="456999"/>
    <lineage>
        <taxon>Eukaryota</taxon>
        <taxon>Fungi</taxon>
        <taxon>Dikarya</taxon>
        <taxon>Basidiomycota</taxon>
        <taxon>Agaricomycotina</taxon>
        <taxon>Agaricomycetes</taxon>
        <taxon>Cantharellales</taxon>
        <taxon>Ceratobasidiaceae</taxon>
        <taxon>Rhizoctonia</taxon>
    </lineage>
</organism>
<accession>A0A8H3H6J9</accession>
<evidence type="ECO:0000313" key="7">
    <source>
        <dbReference type="Proteomes" id="UP000663843"/>
    </source>
</evidence>
<dbReference type="Pfam" id="PF00724">
    <property type="entry name" value="Oxidored_FMN"/>
    <property type="match status" value="1"/>
</dbReference>
<comment type="similarity">
    <text evidence="1">Belongs to the NADH:flavin oxidoreductase/NADH oxidase family.</text>
</comment>
<dbReference type="PANTHER" id="PTHR43656:SF5">
    <property type="entry name" value="NADH:FLAVIN OXIDOREDUCTASE_NADH OXIDASE N-TERMINAL DOMAIN-CONTAINING PROTEIN"/>
    <property type="match status" value="1"/>
</dbReference>
<dbReference type="EMBL" id="CAJMWT010004183">
    <property type="protein sequence ID" value="CAE6486378.1"/>
    <property type="molecule type" value="Genomic_DNA"/>
</dbReference>
<evidence type="ECO:0000256" key="3">
    <source>
        <dbReference type="ARBA" id="ARBA00022643"/>
    </source>
</evidence>
<reference evidence="6" key="1">
    <citation type="submission" date="2021-01" db="EMBL/GenBank/DDBJ databases">
        <authorList>
            <person name="Kaushik A."/>
        </authorList>
    </citation>
    <scope>NUCLEOTIDE SEQUENCE</scope>
    <source>
        <strain evidence="6">AG2-2IIIB</strain>
    </source>
</reference>
<evidence type="ECO:0000256" key="1">
    <source>
        <dbReference type="ARBA" id="ARBA00005979"/>
    </source>
</evidence>
<keyword evidence="4" id="KW-0560">Oxidoreductase</keyword>
<dbReference type="InterPro" id="IPR001155">
    <property type="entry name" value="OxRdtase_FMN_N"/>
</dbReference>
<dbReference type="InterPro" id="IPR013785">
    <property type="entry name" value="Aldolase_TIM"/>
</dbReference>
<dbReference type="Proteomes" id="UP000663843">
    <property type="component" value="Unassembled WGS sequence"/>
</dbReference>
<dbReference type="InterPro" id="IPR051799">
    <property type="entry name" value="NADH_flavin_oxidoreductase"/>
</dbReference>
<protein>
    <recommendedName>
        <fullName evidence="5">NADH:flavin oxidoreductase/NADH oxidase N-terminal domain-containing protein</fullName>
    </recommendedName>
</protein>
<comment type="caution">
    <text evidence="6">The sequence shown here is derived from an EMBL/GenBank/DDBJ whole genome shotgun (WGS) entry which is preliminary data.</text>
</comment>
<name>A0A8H3H6J9_9AGAM</name>
<sequence>MDRTYSKPSPLDKAGILEVVNQFAYAAEAAYRTGFDGVQLHGAHGYLIGQFLSQTNNNRMDEYGGSIANRARIIGDIVRAIRSRITDSSFVIGIKINSVEFQAKGFQPEEAAELCQELEAMKVDFVELSGGTYEELGWKRAESAPRESTKAREAFFAKFANEITPGLTKTIPYLTGGFRTAVGMAEAIRSGICKGISIARPAGSDPLLPLQITEGRVSGATNVKIPQDDIITTILATGVQMELMARGKPVVDLSNPGEVSRFEDAARAHHAEKAERLLQGIIVPGYFVLETPGDEQVVWFVLHFPKTQLNKGARYDCVILGPGSRRRKLKCAIN</sequence>
<feature type="domain" description="NADH:flavin oxidoreductase/NADH oxidase N-terminal" evidence="5">
    <location>
        <begin position="10"/>
        <end position="216"/>
    </location>
</feature>
<evidence type="ECO:0000259" key="5">
    <source>
        <dbReference type="Pfam" id="PF00724"/>
    </source>
</evidence>
<dbReference type="PANTHER" id="PTHR43656">
    <property type="entry name" value="BINDING OXIDOREDUCTASE, PUTATIVE (AFU_ORTHOLOGUE AFUA_2G08260)-RELATED"/>
    <property type="match status" value="1"/>
</dbReference>
<evidence type="ECO:0000256" key="4">
    <source>
        <dbReference type="ARBA" id="ARBA00023002"/>
    </source>
</evidence>
<gene>
    <name evidence="6" type="ORF">RDB_LOCUS123910</name>
</gene>
<dbReference type="GO" id="GO:0016491">
    <property type="term" value="F:oxidoreductase activity"/>
    <property type="evidence" value="ECO:0007669"/>
    <property type="project" value="UniProtKB-KW"/>
</dbReference>